<name>A0AAE0BGL7_9CHLO</name>
<keyword evidence="4" id="KW-0808">Transferase</keyword>
<evidence type="ECO:0000256" key="2">
    <source>
        <dbReference type="ARBA" id="ARBA00009836"/>
    </source>
</evidence>
<evidence type="ECO:0000256" key="6">
    <source>
        <dbReference type="ARBA" id="ARBA00047949"/>
    </source>
</evidence>
<reference evidence="7 8" key="1">
    <citation type="journal article" date="2015" name="Genome Biol. Evol.">
        <title>Comparative Genomics of a Bacterivorous Green Alga Reveals Evolutionary Causalities and Consequences of Phago-Mixotrophic Mode of Nutrition.</title>
        <authorList>
            <person name="Burns J.A."/>
            <person name="Paasch A."/>
            <person name="Narechania A."/>
            <person name="Kim E."/>
        </authorList>
    </citation>
    <scope>NUCLEOTIDE SEQUENCE [LARGE SCALE GENOMIC DNA]</scope>
    <source>
        <strain evidence="7 8">PLY_AMNH</strain>
    </source>
</reference>
<dbReference type="Gene3D" id="3.20.170.30">
    <property type="match status" value="1"/>
</dbReference>
<comment type="similarity">
    <text evidence="2">Belongs to the KptA/TPT1 family.</text>
</comment>
<evidence type="ECO:0000256" key="5">
    <source>
        <dbReference type="ARBA" id="ARBA00023027"/>
    </source>
</evidence>
<proteinExistence type="inferred from homology"/>
<dbReference type="SUPFAM" id="SSF56399">
    <property type="entry name" value="ADP-ribosylation"/>
    <property type="match status" value="1"/>
</dbReference>
<organism evidence="7 8">
    <name type="scientific">Cymbomonas tetramitiformis</name>
    <dbReference type="NCBI Taxonomy" id="36881"/>
    <lineage>
        <taxon>Eukaryota</taxon>
        <taxon>Viridiplantae</taxon>
        <taxon>Chlorophyta</taxon>
        <taxon>Pyramimonadophyceae</taxon>
        <taxon>Pyramimonadales</taxon>
        <taxon>Pyramimonadaceae</taxon>
        <taxon>Cymbomonas</taxon>
    </lineage>
</organism>
<evidence type="ECO:0000256" key="3">
    <source>
        <dbReference type="ARBA" id="ARBA00012007"/>
    </source>
</evidence>
<comment type="function">
    <text evidence="1">Catalyzes the last step of tRNA splicing, the transfer of the splice junction 2'-phosphate from ligated tRNA to NAD to produce ADP-ribose 1''-2'' cyclic phosphate.</text>
</comment>
<protein>
    <recommendedName>
        <fullName evidence="3">2'-phosphotransferase</fullName>
        <ecNumber evidence="3">2.7.1.160</ecNumber>
    </recommendedName>
</protein>
<dbReference type="GO" id="GO:0000215">
    <property type="term" value="F:tRNA 2'-phosphotransferase activity"/>
    <property type="evidence" value="ECO:0007669"/>
    <property type="project" value="UniProtKB-EC"/>
</dbReference>
<dbReference type="Pfam" id="PF01885">
    <property type="entry name" value="PTS_2-RNA"/>
    <property type="match status" value="1"/>
</dbReference>
<dbReference type="PANTHER" id="PTHR12684:SF2">
    <property type="entry name" value="TRNA 2'-PHOSPHOTRANSFERASE 1"/>
    <property type="match status" value="1"/>
</dbReference>
<evidence type="ECO:0000313" key="8">
    <source>
        <dbReference type="Proteomes" id="UP001190700"/>
    </source>
</evidence>
<keyword evidence="5" id="KW-0520">NAD</keyword>
<dbReference type="EMBL" id="LGRX02035285">
    <property type="protein sequence ID" value="KAK3235475.1"/>
    <property type="molecule type" value="Genomic_DNA"/>
</dbReference>
<evidence type="ECO:0000256" key="1">
    <source>
        <dbReference type="ARBA" id="ARBA00003343"/>
    </source>
</evidence>
<dbReference type="PANTHER" id="PTHR12684">
    <property type="entry name" value="PUTATIVE PHOSPHOTRANSFERASE"/>
    <property type="match status" value="1"/>
</dbReference>
<comment type="caution">
    <text evidence="7">The sequence shown here is derived from an EMBL/GenBank/DDBJ whole genome shotgun (WGS) entry which is preliminary data.</text>
</comment>
<dbReference type="InterPro" id="IPR042081">
    <property type="entry name" value="RNA_2'-PTrans_C"/>
</dbReference>
<evidence type="ECO:0000313" key="7">
    <source>
        <dbReference type="EMBL" id="KAK3235475.1"/>
    </source>
</evidence>
<gene>
    <name evidence="7" type="ORF">CYMTET_54325</name>
</gene>
<dbReference type="Gene3D" id="1.10.10.970">
    <property type="entry name" value="RNA 2'-phosphotransferase, Tpt1/KptA family, N-terminal domain"/>
    <property type="match status" value="1"/>
</dbReference>
<dbReference type="AlphaFoldDB" id="A0AAE0BGL7"/>
<evidence type="ECO:0000256" key="4">
    <source>
        <dbReference type="ARBA" id="ARBA00022679"/>
    </source>
</evidence>
<dbReference type="Proteomes" id="UP001190700">
    <property type="component" value="Unassembled WGS sequence"/>
</dbReference>
<keyword evidence="8" id="KW-1185">Reference proteome</keyword>
<comment type="catalytic activity">
    <reaction evidence="6">
        <text>2'-phospho-[ligated tRNA] + NAD(+) = mature tRNA + ADP-alpha-D-ribose 1'',2''-cyclic phosphate + nicotinamide</text>
        <dbReference type="Rhea" id="RHEA:23324"/>
        <dbReference type="Rhea" id="RHEA-COMP:11106"/>
        <dbReference type="Rhea" id="RHEA-COMP:11107"/>
        <dbReference type="ChEBI" id="CHEBI:17154"/>
        <dbReference type="ChEBI" id="CHEBI:57540"/>
        <dbReference type="ChEBI" id="CHEBI:76596"/>
        <dbReference type="ChEBI" id="CHEBI:82883"/>
        <dbReference type="ChEBI" id="CHEBI:85027"/>
        <dbReference type="EC" id="2.7.1.160"/>
    </reaction>
</comment>
<accession>A0AAE0BGL7</accession>
<dbReference type="InterPro" id="IPR002745">
    <property type="entry name" value="Ptrans_KptA/Tpt1"/>
</dbReference>
<sequence length="181" mass="20413">MRPDGFCKVSDILSMRQFSRWNIKDVEVVVRDNEKQRFTLAEENGIAWIRANQGHSLRQVDEELLLSAVTVPQDIPLCVHGTYRKFWEAIRADGLCRMARNHIHFMPGEPRSGEVISGMRGNCEILIYLDVAKAMAAGAQFFRSDNNVILTAGLGERGILAPEYFQQVVDISTGKVIFTNT</sequence>
<dbReference type="EC" id="2.7.1.160" evidence="3"/>
<dbReference type="InterPro" id="IPR042080">
    <property type="entry name" value="RNA_2'-PTrans_N"/>
</dbReference>
<dbReference type="GO" id="GO:0006388">
    <property type="term" value="P:tRNA splicing, via endonucleolytic cleavage and ligation"/>
    <property type="evidence" value="ECO:0007669"/>
    <property type="project" value="TreeGrafter"/>
</dbReference>